<dbReference type="InterPro" id="IPR025605">
    <property type="entry name" value="OST-HTH/LOTUS_dom"/>
</dbReference>
<dbReference type="Gene3D" id="2.40.50.90">
    <property type="match status" value="3"/>
</dbReference>
<keyword evidence="3" id="KW-0677">Repeat</keyword>
<feature type="compositionally biased region" description="Basic and acidic residues" evidence="5">
    <location>
        <begin position="839"/>
        <end position="853"/>
    </location>
</feature>
<reference evidence="8 9" key="1">
    <citation type="submission" date="2024-02" db="EMBL/GenBank/DDBJ databases">
        <title>Chromosome-scale genome assembly of the rough periwinkle Littorina saxatilis.</title>
        <authorList>
            <person name="De Jode A."/>
            <person name="Faria R."/>
            <person name="Formenti G."/>
            <person name="Sims Y."/>
            <person name="Smith T.P."/>
            <person name="Tracey A."/>
            <person name="Wood J.M.D."/>
            <person name="Zagrodzka Z.B."/>
            <person name="Johannesson K."/>
            <person name="Butlin R.K."/>
            <person name="Leder E.H."/>
        </authorList>
    </citation>
    <scope>NUCLEOTIDE SEQUENCE [LARGE SCALE GENOMIC DNA]</scope>
    <source>
        <strain evidence="8">Snail1</strain>
        <tissue evidence="8">Muscle</tissue>
    </source>
</reference>
<dbReference type="Proteomes" id="UP001374579">
    <property type="component" value="Unassembled WGS sequence"/>
</dbReference>
<evidence type="ECO:0000256" key="5">
    <source>
        <dbReference type="SAM" id="MobiDB-lite"/>
    </source>
</evidence>
<accession>A0AAN9AR18</accession>
<dbReference type="SUPFAM" id="SSF63748">
    <property type="entry name" value="Tudor/PWWP/MBT"/>
    <property type="match status" value="3"/>
</dbReference>
<evidence type="ECO:0000256" key="4">
    <source>
        <dbReference type="ARBA" id="ARBA00022871"/>
    </source>
</evidence>
<evidence type="ECO:0000256" key="2">
    <source>
        <dbReference type="ARBA" id="ARBA00022490"/>
    </source>
</evidence>
<dbReference type="InterPro" id="IPR002999">
    <property type="entry name" value="Tudor"/>
</dbReference>
<evidence type="ECO:0000259" key="7">
    <source>
        <dbReference type="PROSITE" id="PS51644"/>
    </source>
</evidence>
<feature type="compositionally biased region" description="Polar residues" evidence="5">
    <location>
        <begin position="816"/>
        <end position="836"/>
    </location>
</feature>
<dbReference type="PANTHER" id="PTHR22948:SF29">
    <property type="entry name" value="FI02030P-RELATED"/>
    <property type="match status" value="1"/>
</dbReference>
<feature type="region of interest" description="Disordered" evidence="5">
    <location>
        <begin position="762"/>
        <end position="863"/>
    </location>
</feature>
<proteinExistence type="predicted"/>
<dbReference type="CDD" id="cd09972">
    <property type="entry name" value="LOTUS_TDRD_OSKAR"/>
    <property type="match status" value="1"/>
</dbReference>
<dbReference type="SMART" id="SM00333">
    <property type="entry name" value="TUDOR"/>
    <property type="match status" value="3"/>
</dbReference>
<evidence type="ECO:0000256" key="3">
    <source>
        <dbReference type="ARBA" id="ARBA00022737"/>
    </source>
</evidence>
<dbReference type="AlphaFoldDB" id="A0AAN9AR18"/>
<dbReference type="FunFam" id="2.30.30.140:FF:000018">
    <property type="entry name" value="Serine/threonine-protein kinase 31"/>
    <property type="match status" value="1"/>
</dbReference>
<organism evidence="8 9">
    <name type="scientific">Littorina saxatilis</name>
    <dbReference type="NCBI Taxonomy" id="31220"/>
    <lineage>
        <taxon>Eukaryota</taxon>
        <taxon>Metazoa</taxon>
        <taxon>Spiralia</taxon>
        <taxon>Lophotrochozoa</taxon>
        <taxon>Mollusca</taxon>
        <taxon>Gastropoda</taxon>
        <taxon>Caenogastropoda</taxon>
        <taxon>Littorinimorpha</taxon>
        <taxon>Littorinoidea</taxon>
        <taxon>Littorinidae</taxon>
        <taxon>Littorina</taxon>
    </lineage>
</organism>
<protein>
    <recommendedName>
        <fullName evidence="10">Tudor domain-containing protein 7</fullName>
    </recommendedName>
</protein>
<dbReference type="PROSITE" id="PS51644">
    <property type="entry name" value="HTH_OST"/>
    <property type="match status" value="1"/>
</dbReference>
<dbReference type="InterPro" id="IPR035437">
    <property type="entry name" value="SNase_OB-fold_sf"/>
</dbReference>
<evidence type="ECO:0000313" key="8">
    <source>
        <dbReference type="EMBL" id="KAK7091598.1"/>
    </source>
</evidence>
<evidence type="ECO:0008006" key="10">
    <source>
        <dbReference type="Google" id="ProtNLM"/>
    </source>
</evidence>
<feature type="domain" description="Tudor" evidence="6">
    <location>
        <begin position="436"/>
        <end position="495"/>
    </location>
</feature>
<dbReference type="CDD" id="cd20379">
    <property type="entry name" value="Tudor_dTUD-like"/>
    <property type="match status" value="2"/>
</dbReference>
<evidence type="ECO:0000256" key="1">
    <source>
        <dbReference type="ARBA" id="ARBA00004496"/>
    </source>
</evidence>
<keyword evidence="9" id="KW-1185">Reference proteome</keyword>
<name>A0AAN9AR18_9CAEN</name>
<evidence type="ECO:0000313" key="9">
    <source>
        <dbReference type="Proteomes" id="UP001374579"/>
    </source>
</evidence>
<feature type="domain" description="HTH OST-type" evidence="7">
    <location>
        <begin position="9"/>
        <end position="82"/>
    </location>
</feature>
<dbReference type="GO" id="GO:0005737">
    <property type="term" value="C:cytoplasm"/>
    <property type="evidence" value="ECO:0007669"/>
    <property type="project" value="UniProtKB-SubCell"/>
</dbReference>
<dbReference type="PROSITE" id="PS50304">
    <property type="entry name" value="TUDOR"/>
    <property type="match status" value="1"/>
</dbReference>
<dbReference type="Gene3D" id="2.30.30.140">
    <property type="match status" value="3"/>
</dbReference>
<sequence length="1129" mass="125062">MAGVDESPVLKNTKACIRSVLMSCKEGVAASRFFYDYRDVTGESIPYQKLGFANVGNFIKSIPDVVCARTFGGEVTYFAVADAATQHIQSLIQRQKSNPKKSKSLRKGAARIPKFHSQVGRFMSSRGGHRPGPPFRPPPNNVSGFAQPRHFGLRSPLANSFNSSDFSPLTVTVRSRLGGVEDERTIDRREGANGGRFMASSALKAAVREKKPVGPSRNYELPPRFQKMQSGGVVTNTGGASDRPIAVVQPSPQTVKEGPVVSEDALPRNAKTWAEKLLKIYPQGLWSTRFTVLYNEEFRQEPPSNLMDIVQTWTDIIRIEMNRIANRQVLYPAAEGSQTAAVSPVSSRVTEQRTSNTMSSAEVTSRSQTASLQHKWENFIVPIAQLFEVGEMTEVYASHSFDLSHLYLQRADSCAEDITEKLNQIHQELVAPKSSDLQPGVFCAALYSEDDNWYRARVLFLHSDKEVQVMFIDYGNVENVSISNIRCLTQETAETAAQAVGCVMFALKPLDSDKGWSDEAKTQFAVLMADKKLQAFTIKIQEGNCVVELWSEDVSKESLNEQLYNAGLVDTYLPKNFDPAELELPQEGYLEVVVAFVDLTHCWLRVIGQEYSERLEAFEDHLASLYEEASKQPKRFQEDSVCIAHDELLYHRVKIKQIRENEANCFYVDHGYTEWFKLDQLAPLDNETNMSLSYQAVLCVLSGLEEHMSNPTTITELVERSRNKICYAEIIMREPLKVMLFDTHGKDDVNINEEIAQKLASEGHTLDLTPFTPITDNTSESSRGSSPRPPSNPPSQPDVDALQSATRGLNLDKDSPPTSAKTAVNSNISQDSTQQEGGARPKTEQNVKVKTDASKPVGASQPSDLDMAASLGVVSPGAGAASQFNDSLCVAYHTWPLPSYVSQPEVGQFFDVYVQSVSDPSNFVIVPHNVLAKLEKTMEQMNAQFNAELSMELYGNASEVKEPTKVPAPQSNHLYMASVEGTFYRAVYLDAKETLVNYVCYHIFLPDYCEHALIRPEELFFLPRKFWSMPFAAFKACLYGVKPVGSSKNDSAWTEPSKYTFIKLTSQKTLIALLKEVIGGSEVGDGGDATQQVSKQKLSLHLINTSDPVEDIIVADALLASGFGAVVSG</sequence>
<feature type="compositionally biased region" description="Pro residues" evidence="5">
    <location>
        <begin position="787"/>
        <end position="796"/>
    </location>
</feature>
<dbReference type="InterPro" id="IPR050621">
    <property type="entry name" value="Tudor_domain_containing"/>
</dbReference>
<evidence type="ECO:0000259" key="6">
    <source>
        <dbReference type="PROSITE" id="PS50304"/>
    </source>
</evidence>
<comment type="subcellular location">
    <subcellularLocation>
        <location evidence="1">Cytoplasm</location>
    </subcellularLocation>
</comment>
<keyword evidence="4" id="KW-0744">Spermatogenesis</keyword>
<dbReference type="GO" id="GO:0030154">
    <property type="term" value="P:cell differentiation"/>
    <property type="evidence" value="ECO:0007669"/>
    <property type="project" value="UniProtKB-ARBA"/>
</dbReference>
<keyword evidence="4" id="KW-0221">Differentiation</keyword>
<dbReference type="Gene3D" id="3.30.420.610">
    <property type="entry name" value="LOTUS domain-like"/>
    <property type="match status" value="2"/>
</dbReference>
<gene>
    <name evidence="8" type="ORF">V1264_009259</name>
</gene>
<dbReference type="Pfam" id="PF12872">
    <property type="entry name" value="OST-HTH"/>
    <property type="match status" value="1"/>
</dbReference>
<dbReference type="GO" id="GO:0007283">
    <property type="term" value="P:spermatogenesis"/>
    <property type="evidence" value="ECO:0007669"/>
    <property type="project" value="UniProtKB-KW"/>
</dbReference>
<dbReference type="EMBL" id="JBAMIC010000022">
    <property type="protein sequence ID" value="KAK7091598.1"/>
    <property type="molecule type" value="Genomic_DNA"/>
</dbReference>
<keyword evidence="2" id="KW-0963">Cytoplasm</keyword>
<dbReference type="InterPro" id="IPR041966">
    <property type="entry name" value="LOTUS-like"/>
</dbReference>
<comment type="caution">
    <text evidence="8">The sequence shown here is derived from an EMBL/GenBank/DDBJ whole genome shotgun (WGS) entry which is preliminary data.</text>
</comment>
<dbReference type="Pfam" id="PF00567">
    <property type="entry name" value="TUDOR"/>
    <property type="match status" value="3"/>
</dbReference>
<dbReference type="PANTHER" id="PTHR22948">
    <property type="entry name" value="TUDOR DOMAIN CONTAINING PROTEIN"/>
    <property type="match status" value="1"/>
</dbReference>